<evidence type="ECO:0000313" key="1">
    <source>
        <dbReference type="EMBL" id="MDC0721566.1"/>
    </source>
</evidence>
<dbReference type="Gene3D" id="2.60.200.60">
    <property type="match status" value="2"/>
</dbReference>
<dbReference type="Proteomes" id="UP001221686">
    <property type="component" value="Unassembled WGS sequence"/>
</dbReference>
<dbReference type="CDD" id="cd14738">
    <property type="entry name" value="PAAR_2"/>
    <property type="match status" value="1"/>
</dbReference>
<evidence type="ECO:0000313" key="2">
    <source>
        <dbReference type="Proteomes" id="UP001221686"/>
    </source>
</evidence>
<organism evidence="1 2">
    <name type="scientific">Nannocystis bainbridge</name>
    <dbReference type="NCBI Taxonomy" id="2995303"/>
    <lineage>
        <taxon>Bacteria</taxon>
        <taxon>Pseudomonadati</taxon>
        <taxon>Myxococcota</taxon>
        <taxon>Polyangia</taxon>
        <taxon>Nannocystales</taxon>
        <taxon>Nannocystaceae</taxon>
        <taxon>Nannocystis</taxon>
    </lineage>
</organism>
<proteinExistence type="predicted"/>
<keyword evidence="2" id="KW-1185">Reference proteome</keyword>
<dbReference type="EMBL" id="JAQNDL010000003">
    <property type="protein sequence ID" value="MDC0721566.1"/>
    <property type="molecule type" value="Genomic_DNA"/>
</dbReference>
<dbReference type="InterPro" id="IPR008727">
    <property type="entry name" value="PAAR_motif"/>
</dbReference>
<accession>A0ABT5E6T2</accession>
<gene>
    <name evidence="1" type="ORF">POL25_31955</name>
</gene>
<protein>
    <submittedName>
        <fullName evidence="1">PAAR domain-containing protein</fullName>
    </submittedName>
</protein>
<sequence length="91" mass="8958">MPPAARATDVHTCPIPYHVGGPIAAGSPKVLMGYLPAARVGDPAVCVIGQDSIASGSTTVLVDGKPAARMGDPTSHGGTIVAGFPQILIGG</sequence>
<name>A0ABT5E6T2_9BACT</name>
<dbReference type="RefSeq" id="WP_272090068.1">
    <property type="nucleotide sequence ID" value="NZ_JAQNDL010000003.1"/>
</dbReference>
<reference evidence="1 2" key="1">
    <citation type="submission" date="2022-11" db="EMBL/GenBank/DDBJ databases">
        <title>Minimal conservation of predation-associated metabolite biosynthetic gene clusters underscores biosynthetic potential of Myxococcota including descriptions for ten novel species: Archangium lansinium sp. nov., Myxococcus landrumus sp. nov., Nannocystis bai.</title>
        <authorList>
            <person name="Ahearne A."/>
            <person name="Stevens C."/>
            <person name="Dowd S."/>
        </authorList>
    </citation>
    <scope>NUCLEOTIDE SEQUENCE [LARGE SCALE GENOMIC DNA]</scope>
    <source>
        <strain evidence="1 2">BB15-2</strain>
    </source>
</reference>
<comment type="caution">
    <text evidence="1">The sequence shown here is derived from an EMBL/GenBank/DDBJ whole genome shotgun (WGS) entry which is preliminary data.</text>
</comment>
<dbReference type="Pfam" id="PF05488">
    <property type="entry name" value="PAAR_motif"/>
    <property type="match status" value="1"/>
</dbReference>